<keyword evidence="4" id="KW-0233">DNA recombination</keyword>
<comment type="caution">
    <text evidence="8">The sequence shown here is derived from an EMBL/GenBank/DDBJ whole genome shotgun (WGS) entry which is preliminary data.</text>
</comment>
<keyword evidence="3" id="KW-0238">DNA-binding</keyword>
<keyword evidence="2" id="KW-0229">DNA integration</keyword>
<feature type="domain" description="Integrase lambda-type N-terminal DNA-binding" evidence="6">
    <location>
        <begin position="1"/>
        <end position="70"/>
    </location>
</feature>
<accession>A0ABY6Y5M1</accession>
<dbReference type="InterPro" id="IPR010998">
    <property type="entry name" value="Integrase_recombinase_N"/>
</dbReference>
<evidence type="ECO:0000256" key="2">
    <source>
        <dbReference type="ARBA" id="ARBA00022908"/>
    </source>
</evidence>
<dbReference type="InterPro" id="IPR002104">
    <property type="entry name" value="Integrase_catalytic"/>
</dbReference>
<dbReference type="InterPro" id="IPR050808">
    <property type="entry name" value="Phage_Integrase"/>
</dbReference>
<protein>
    <submittedName>
        <fullName evidence="8">Integrase-like protein</fullName>
    </submittedName>
</protein>
<keyword evidence="9" id="KW-1185">Reference proteome</keyword>
<dbReference type="Pfam" id="PF09003">
    <property type="entry name" value="Arm-DNA-bind_1"/>
    <property type="match status" value="1"/>
</dbReference>
<feature type="domain" description="Tyr recombinase" evidence="5">
    <location>
        <begin position="176"/>
        <end position="348"/>
    </location>
</feature>
<dbReference type="PANTHER" id="PTHR30629:SF2">
    <property type="entry name" value="PROPHAGE INTEGRASE INTS-RELATED"/>
    <property type="match status" value="1"/>
</dbReference>
<dbReference type="PANTHER" id="PTHR30629">
    <property type="entry name" value="PROPHAGE INTEGRASE"/>
    <property type="match status" value="1"/>
</dbReference>
<dbReference type="Pfam" id="PF00589">
    <property type="entry name" value="Phage_integrase"/>
    <property type="match status" value="1"/>
</dbReference>
<dbReference type="InterPro" id="IPR053876">
    <property type="entry name" value="Phage_int_M"/>
</dbReference>
<name>A0ABY6Y5M1_9BURK</name>
<reference evidence="8 9" key="1">
    <citation type="submission" date="2019-09" db="EMBL/GenBank/DDBJ databases">
        <authorList>
            <person name="Depoorter E."/>
        </authorList>
    </citation>
    <scope>NUCLEOTIDE SEQUENCE [LARGE SCALE GENOMIC DNA]</scope>
    <source>
        <strain evidence="8 9">R-17378</strain>
    </source>
</reference>
<feature type="domain" description="Phage integrase central" evidence="7">
    <location>
        <begin position="97"/>
        <end position="164"/>
    </location>
</feature>
<dbReference type="SUPFAM" id="SSF56349">
    <property type="entry name" value="DNA breaking-rejoining enzymes"/>
    <property type="match status" value="1"/>
</dbReference>
<evidence type="ECO:0000256" key="3">
    <source>
        <dbReference type="ARBA" id="ARBA00023125"/>
    </source>
</evidence>
<evidence type="ECO:0000313" key="9">
    <source>
        <dbReference type="Proteomes" id="UP000494120"/>
    </source>
</evidence>
<dbReference type="Gene3D" id="3.30.160.60">
    <property type="entry name" value="Classic Zinc Finger"/>
    <property type="match status" value="1"/>
</dbReference>
<gene>
    <name evidence="8" type="ORF">BLA17378_07993</name>
</gene>
<dbReference type="SUPFAM" id="SSF54171">
    <property type="entry name" value="DNA-binding domain"/>
    <property type="match status" value="1"/>
</dbReference>
<dbReference type="InterPro" id="IPR016177">
    <property type="entry name" value="DNA-bd_dom_sf"/>
</dbReference>
<dbReference type="Pfam" id="PF22022">
    <property type="entry name" value="Phage_int_M"/>
    <property type="match status" value="1"/>
</dbReference>
<evidence type="ECO:0000259" key="6">
    <source>
        <dbReference type="Pfam" id="PF09003"/>
    </source>
</evidence>
<evidence type="ECO:0000256" key="1">
    <source>
        <dbReference type="ARBA" id="ARBA00008857"/>
    </source>
</evidence>
<organism evidence="8 9">
    <name type="scientific">Burkholderia aenigmatica</name>
    <dbReference type="NCBI Taxonomy" id="2015348"/>
    <lineage>
        <taxon>Bacteria</taxon>
        <taxon>Pseudomonadati</taxon>
        <taxon>Pseudomonadota</taxon>
        <taxon>Betaproteobacteria</taxon>
        <taxon>Burkholderiales</taxon>
        <taxon>Burkholderiaceae</taxon>
        <taxon>Burkholderia</taxon>
        <taxon>Burkholderia cepacia complex</taxon>
    </lineage>
</organism>
<dbReference type="EMBL" id="CABVQG010000055">
    <property type="protein sequence ID" value="VWD40304.1"/>
    <property type="molecule type" value="Genomic_DNA"/>
</dbReference>
<evidence type="ECO:0000259" key="7">
    <source>
        <dbReference type="Pfam" id="PF22022"/>
    </source>
</evidence>
<evidence type="ECO:0000256" key="4">
    <source>
        <dbReference type="ARBA" id="ARBA00023172"/>
    </source>
</evidence>
<dbReference type="Gene3D" id="1.10.443.10">
    <property type="entry name" value="Intergrase catalytic core"/>
    <property type="match status" value="1"/>
</dbReference>
<dbReference type="Gene3D" id="1.10.150.130">
    <property type="match status" value="1"/>
</dbReference>
<evidence type="ECO:0000259" key="5">
    <source>
        <dbReference type="Pfam" id="PF00589"/>
    </source>
</evidence>
<comment type="similarity">
    <text evidence="1">Belongs to the 'phage' integrase family.</text>
</comment>
<evidence type="ECO:0000313" key="8">
    <source>
        <dbReference type="EMBL" id="VWD40304.1"/>
    </source>
</evidence>
<dbReference type="InterPro" id="IPR011010">
    <property type="entry name" value="DNA_brk_join_enz"/>
</dbReference>
<proteinExistence type="inferred from homology"/>
<dbReference type="Proteomes" id="UP000494120">
    <property type="component" value="Unassembled WGS sequence"/>
</dbReference>
<dbReference type="InterPro" id="IPR015094">
    <property type="entry name" value="Integrase_lambda-typ_DNA-bd_N"/>
</dbReference>
<sequence>MSPRPRVRKRANWPVNMHEPRPGYYTWRDPRDKKTHVLGRIPLSQAIYEAQEANVIVERGRIVKSLAERISDGNQTVAELIGRMPTEGLRASTVTHRGYLDAAIINAIGKVSCGDLTTKHIADFLEPLIEQGKKRWANAIRNRLIAVCKRGAALGWMKDNPAVNTERVKSKTKRRRLTLEEFQAIFEKAPEVADWLQNAMLLALVSGQDRSTVARWERSFVKEDVAHLQRSKTSIRMEIPTMIRLEAIGMSLADVIARCETTGVVSKYLIHHRKGNGRAPRGSHVKLGSISNAFAAARTLAGIDGDNAPTFHEIRSLAKRLYDAQGNVDTKALLGHTTDEMSEMYANSRGLAPLKVTVAELRSEQLLNKF</sequence>
<dbReference type="InterPro" id="IPR013762">
    <property type="entry name" value="Integrase-like_cat_sf"/>
</dbReference>